<feature type="compositionally biased region" description="Basic and acidic residues" evidence="1">
    <location>
        <begin position="20"/>
        <end position="32"/>
    </location>
</feature>
<evidence type="ECO:0000256" key="1">
    <source>
        <dbReference type="SAM" id="MobiDB-lite"/>
    </source>
</evidence>
<dbReference type="Proteomes" id="UP000028582">
    <property type="component" value="Unassembled WGS sequence"/>
</dbReference>
<organism evidence="2 3">
    <name type="scientific">Phytophthora nicotianae P1976</name>
    <dbReference type="NCBI Taxonomy" id="1317066"/>
    <lineage>
        <taxon>Eukaryota</taxon>
        <taxon>Sar</taxon>
        <taxon>Stramenopiles</taxon>
        <taxon>Oomycota</taxon>
        <taxon>Peronosporomycetes</taxon>
        <taxon>Peronosporales</taxon>
        <taxon>Peronosporaceae</taxon>
        <taxon>Phytophthora</taxon>
    </lineage>
</organism>
<dbReference type="AlphaFoldDB" id="A0A081A9Z0"/>
<reference evidence="2 3" key="1">
    <citation type="submission" date="2013-11" db="EMBL/GenBank/DDBJ databases">
        <title>The Genome Sequence of Phytophthora parasitica P1976.</title>
        <authorList>
            <consortium name="The Broad Institute Genomics Platform"/>
            <person name="Russ C."/>
            <person name="Tyler B."/>
            <person name="Panabieres F."/>
            <person name="Shan W."/>
            <person name="Tripathy S."/>
            <person name="Grunwald N."/>
            <person name="Machado M."/>
            <person name="Johnson C.S."/>
            <person name="Walker B."/>
            <person name="Young S."/>
            <person name="Zeng Q."/>
            <person name="Gargeya S."/>
            <person name="Fitzgerald M."/>
            <person name="Haas B."/>
            <person name="Abouelleil A."/>
            <person name="Allen A.W."/>
            <person name="Alvarado L."/>
            <person name="Arachchi H.M."/>
            <person name="Berlin A.M."/>
            <person name="Chapman S.B."/>
            <person name="Gainer-Dewar J."/>
            <person name="Goldberg J."/>
            <person name="Griggs A."/>
            <person name="Gujja S."/>
            <person name="Hansen M."/>
            <person name="Howarth C."/>
            <person name="Imamovic A."/>
            <person name="Ireland A."/>
            <person name="Larimer J."/>
            <person name="McCowan C."/>
            <person name="Murphy C."/>
            <person name="Pearson M."/>
            <person name="Poon T.W."/>
            <person name="Priest M."/>
            <person name="Roberts A."/>
            <person name="Saif S."/>
            <person name="Shea T."/>
            <person name="Sisk P."/>
            <person name="Sykes S."/>
            <person name="Wortman J."/>
            <person name="Nusbaum C."/>
            <person name="Birren B."/>
        </authorList>
    </citation>
    <scope>NUCLEOTIDE SEQUENCE [LARGE SCALE GENOMIC DNA]</scope>
    <source>
        <strain evidence="2 3">P1976</strain>
    </source>
</reference>
<evidence type="ECO:0000313" key="3">
    <source>
        <dbReference type="Proteomes" id="UP000028582"/>
    </source>
</evidence>
<comment type="caution">
    <text evidence="2">The sequence shown here is derived from an EMBL/GenBank/DDBJ whole genome shotgun (WGS) entry which is preliminary data.</text>
</comment>
<protein>
    <submittedName>
        <fullName evidence="2">Uncharacterized protein</fullName>
    </submittedName>
</protein>
<dbReference type="EMBL" id="ANJA01001631">
    <property type="protein sequence ID" value="ETO75701.1"/>
    <property type="molecule type" value="Genomic_DNA"/>
</dbReference>
<accession>A0A081A9Z0</accession>
<gene>
    <name evidence="2" type="ORF">F444_08755</name>
</gene>
<feature type="region of interest" description="Disordered" evidence="1">
    <location>
        <begin position="1"/>
        <end position="32"/>
    </location>
</feature>
<feature type="compositionally biased region" description="Polar residues" evidence="1">
    <location>
        <begin position="1"/>
        <end position="11"/>
    </location>
</feature>
<proteinExistence type="predicted"/>
<evidence type="ECO:0000313" key="2">
    <source>
        <dbReference type="EMBL" id="ETO75701.1"/>
    </source>
</evidence>
<sequence>MSASVHVSSQIGAVGGSDSEQSKKLLFRMDDT</sequence>
<name>A0A081A9Z0_PHYNI</name>